<sequence>MRSKNVKTVITTKFSPRTQQQHPMQDPLASTLKLCFTGDWGVGKTCLLLRMTEDRFVEKHEITFGGDHKTKQIEVSGKLRKVNLYDTAGQERFKTITTSFYRGCQGIIVVYDITQEDTIRSLDAWIMEVQRYLDDGSVIKCVVVANKIDCLEDPEWTDRKEQLQQRLDTGKAIAQKHKLDFYETSAKENIGVEKLLLTLLEDVVSIEVKASEKNGPIFNRANLEDKKEKKKKSFC</sequence>
<evidence type="ECO:0000313" key="6">
    <source>
        <dbReference type="Proteomes" id="UP000241769"/>
    </source>
</evidence>
<dbReference type="Proteomes" id="UP000241769">
    <property type="component" value="Unassembled WGS sequence"/>
</dbReference>
<dbReference type="AlphaFoldDB" id="A0A2P6N132"/>
<keyword evidence="6" id="KW-1185">Reference proteome</keyword>
<reference evidence="5 6" key="1">
    <citation type="journal article" date="2018" name="Genome Biol. Evol.">
        <title>Multiple Roots of Fruiting Body Formation in Amoebozoa.</title>
        <authorList>
            <person name="Hillmann F."/>
            <person name="Forbes G."/>
            <person name="Novohradska S."/>
            <person name="Ferling I."/>
            <person name="Riege K."/>
            <person name="Groth M."/>
            <person name="Westermann M."/>
            <person name="Marz M."/>
            <person name="Spaller T."/>
            <person name="Winckler T."/>
            <person name="Schaap P."/>
            <person name="Glockner G."/>
        </authorList>
    </citation>
    <scope>NUCLEOTIDE SEQUENCE [LARGE SCALE GENOMIC DNA]</scope>
    <source>
        <strain evidence="5 6">Jena</strain>
    </source>
</reference>
<evidence type="ECO:0000313" key="5">
    <source>
        <dbReference type="EMBL" id="PRP77674.1"/>
    </source>
</evidence>
<evidence type="ECO:0000256" key="2">
    <source>
        <dbReference type="ARBA" id="ARBA00022741"/>
    </source>
</evidence>
<comment type="similarity">
    <text evidence="1">Belongs to the small GTPase superfamily. Rab family.</text>
</comment>
<accession>A0A2P6N132</accession>
<proteinExistence type="inferred from homology"/>
<dbReference type="SMART" id="SM00176">
    <property type="entry name" value="RAN"/>
    <property type="match status" value="1"/>
</dbReference>
<dbReference type="InterPro" id="IPR050227">
    <property type="entry name" value="Rab"/>
</dbReference>
<evidence type="ECO:0000256" key="4">
    <source>
        <dbReference type="ARBA" id="ARBA00023288"/>
    </source>
</evidence>
<dbReference type="GO" id="GO:0005525">
    <property type="term" value="F:GTP binding"/>
    <property type="evidence" value="ECO:0007669"/>
    <property type="project" value="UniProtKB-KW"/>
</dbReference>
<dbReference type="InterPro" id="IPR005225">
    <property type="entry name" value="Small_GTP-bd"/>
</dbReference>
<dbReference type="PROSITE" id="PS51421">
    <property type="entry name" value="RAS"/>
    <property type="match status" value="1"/>
</dbReference>
<dbReference type="InterPro" id="IPR027417">
    <property type="entry name" value="P-loop_NTPase"/>
</dbReference>
<name>A0A2P6N132_9EUKA</name>
<dbReference type="PANTHER" id="PTHR47977">
    <property type="entry name" value="RAS-RELATED PROTEIN RAB"/>
    <property type="match status" value="1"/>
</dbReference>
<dbReference type="SUPFAM" id="SSF52540">
    <property type="entry name" value="P-loop containing nucleoside triphosphate hydrolases"/>
    <property type="match status" value="1"/>
</dbReference>
<dbReference type="EMBL" id="MDYQ01000257">
    <property type="protein sequence ID" value="PRP77674.1"/>
    <property type="molecule type" value="Genomic_DNA"/>
</dbReference>
<evidence type="ECO:0000256" key="3">
    <source>
        <dbReference type="ARBA" id="ARBA00023134"/>
    </source>
</evidence>
<organism evidence="5 6">
    <name type="scientific">Planoprotostelium fungivorum</name>
    <dbReference type="NCBI Taxonomy" id="1890364"/>
    <lineage>
        <taxon>Eukaryota</taxon>
        <taxon>Amoebozoa</taxon>
        <taxon>Evosea</taxon>
        <taxon>Variosea</taxon>
        <taxon>Cavosteliida</taxon>
        <taxon>Cavosteliaceae</taxon>
        <taxon>Planoprotostelium</taxon>
    </lineage>
</organism>
<protein>
    <submittedName>
        <fullName evidence="5">Ras-related protein Rab-13-like</fullName>
    </submittedName>
</protein>
<dbReference type="PROSITE" id="PS51419">
    <property type="entry name" value="RAB"/>
    <property type="match status" value="1"/>
</dbReference>
<keyword evidence="2" id="KW-0547">Nucleotide-binding</keyword>
<dbReference type="NCBIfam" id="TIGR00231">
    <property type="entry name" value="small_GTP"/>
    <property type="match status" value="1"/>
</dbReference>
<dbReference type="SMART" id="SM00175">
    <property type="entry name" value="RAB"/>
    <property type="match status" value="1"/>
</dbReference>
<dbReference type="PRINTS" id="PR00449">
    <property type="entry name" value="RASTRNSFRMNG"/>
</dbReference>
<dbReference type="SMART" id="SM00174">
    <property type="entry name" value="RHO"/>
    <property type="match status" value="1"/>
</dbReference>
<comment type="caution">
    <text evidence="5">The sequence shown here is derived from an EMBL/GenBank/DDBJ whole genome shotgun (WGS) entry which is preliminary data.</text>
</comment>
<gene>
    <name evidence="5" type="ORF">PROFUN_00535</name>
</gene>
<keyword evidence="3" id="KW-0342">GTP-binding</keyword>
<dbReference type="CDD" id="cd00154">
    <property type="entry name" value="Rab"/>
    <property type="match status" value="1"/>
</dbReference>
<dbReference type="SMART" id="SM00173">
    <property type="entry name" value="RAS"/>
    <property type="match status" value="1"/>
</dbReference>
<dbReference type="GO" id="GO:0003924">
    <property type="term" value="F:GTPase activity"/>
    <property type="evidence" value="ECO:0007669"/>
    <property type="project" value="InterPro"/>
</dbReference>
<dbReference type="STRING" id="1890364.A0A2P6N132"/>
<dbReference type="FunFam" id="3.40.50.300:FF:001447">
    <property type="entry name" value="Ras-related protein Rab-1B"/>
    <property type="match status" value="1"/>
</dbReference>
<dbReference type="Pfam" id="PF00071">
    <property type="entry name" value="Ras"/>
    <property type="match status" value="1"/>
</dbReference>
<keyword evidence="4" id="KW-0449">Lipoprotein</keyword>
<dbReference type="Gene3D" id="3.40.50.300">
    <property type="entry name" value="P-loop containing nucleotide triphosphate hydrolases"/>
    <property type="match status" value="1"/>
</dbReference>
<evidence type="ECO:0000256" key="1">
    <source>
        <dbReference type="ARBA" id="ARBA00006270"/>
    </source>
</evidence>
<dbReference type="InterPro" id="IPR001806">
    <property type="entry name" value="Small_GTPase"/>
</dbReference>
<dbReference type="InParanoid" id="A0A2P6N132"/>